<accession>A0A813AID7</accession>
<dbReference type="EMBL" id="CAJNJA010060140">
    <property type="protein sequence ID" value="CAE7869730.1"/>
    <property type="molecule type" value="Genomic_DNA"/>
</dbReference>
<sequence>MELAKPALDVGLYTNEIDAMLAFWQEQVHVPYSELLKVGGGLHQHRHAIGDSVLKINNRREPVSQDNPTGLSTLEIYSDAVDSCIELLDPDGNEVWMSPQSDAPGQNLTLHMTVNDLAASTRFYGEVLGLSTDGANTFQVGASRIKLQEGVIKPFERVALGYRYMTMQVFDVVGTHAEILAKGGREGSAPVRLGDVAYISFVQDPDGNWIEISQRKSITGSLA</sequence>
<dbReference type="Pfam" id="PF00903">
    <property type="entry name" value="Glyoxalase"/>
    <property type="match status" value="1"/>
</dbReference>
<reference evidence="2" key="1">
    <citation type="submission" date="2021-02" db="EMBL/GenBank/DDBJ databases">
        <authorList>
            <person name="Dougan E. K."/>
            <person name="Rhodes N."/>
            <person name="Thang M."/>
            <person name="Chan C."/>
        </authorList>
    </citation>
    <scope>NUCLEOTIDE SEQUENCE</scope>
</reference>
<dbReference type="OrthoDB" id="5371818at2759"/>
<gene>
    <name evidence="2" type="ORF">SNEC2469_LOCUS28037</name>
</gene>
<dbReference type="InterPro" id="IPR029068">
    <property type="entry name" value="Glyas_Bleomycin-R_OHBP_Dase"/>
</dbReference>
<dbReference type="InterPro" id="IPR004360">
    <property type="entry name" value="Glyas_Fos-R_dOase_dom"/>
</dbReference>
<organism evidence="2 3">
    <name type="scientific">Symbiodinium necroappetens</name>
    <dbReference type="NCBI Taxonomy" id="1628268"/>
    <lineage>
        <taxon>Eukaryota</taxon>
        <taxon>Sar</taxon>
        <taxon>Alveolata</taxon>
        <taxon>Dinophyceae</taxon>
        <taxon>Suessiales</taxon>
        <taxon>Symbiodiniaceae</taxon>
        <taxon>Symbiodinium</taxon>
    </lineage>
</organism>
<protein>
    <recommendedName>
        <fullName evidence="1">VOC domain-containing protein</fullName>
    </recommendedName>
</protein>
<evidence type="ECO:0000313" key="3">
    <source>
        <dbReference type="Proteomes" id="UP000601435"/>
    </source>
</evidence>
<dbReference type="InterPro" id="IPR037523">
    <property type="entry name" value="VOC_core"/>
</dbReference>
<dbReference type="CDD" id="cd06587">
    <property type="entry name" value="VOC"/>
    <property type="match status" value="1"/>
</dbReference>
<dbReference type="AlphaFoldDB" id="A0A813AID7"/>
<dbReference type="PROSITE" id="PS51819">
    <property type="entry name" value="VOC"/>
    <property type="match status" value="1"/>
</dbReference>
<name>A0A813AID7_9DINO</name>
<dbReference type="SUPFAM" id="SSF54593">
    <property type="entry name" value="Glyoxalase/Bleomycin resistance protein/Dihydroxybiphenyl dioxygenase"/>
    <property type="match status" value="1"/>
</dbReference>
<comment type="caution">
    <text evidence="2">The sequence shown here is derived from an EMBL/GenBank/DDBJ whole genome shotgun (WGS) entry which is preliminary data.</text>
</comment>
<proteinExistence type="predicted"/>
<keyword evidence="3" id="KW-1185">Reference proteome</keyword>
<dbReference type="Gene3D" id="3.10.180.10">
    <property type="entry name" value="2,3-Dihydroxybiphenyl 1,2-Dioxygenase, domain 1"/>
    <property type="match status" value="1"/>
</dbReference>
<evidence type="ECO:0000313" key="2">
    <source>
        <dbReference type="EMBL" id="CAE7869730.1"/>
    </source>
</evidence>
<feature type="domain" description="VOC" evidence="1">
    <location>
        <begin position="106"/>
        <end position="215"/>
    </location>
</feature>
<evidence type="ECO:0000259" key="1">
    <source>
        <dbReference type="PROSITE" id="PS51819"/>
    </source>
</evidence>
<dbReference type="Proteomes" id="UP000601435">
    <property type="component" value="Unassembled WGS sequence"/>
</dbReference>